<accession>G3AU86</accession>
<dbReference type="OMA" id="YWANFTI"/>
<gene>
    <name evidence="6" type="ORF">SPAPADRAFT_157531</name>
</gene>
<dbReference type="HOGENOM" id="CLU_013253_9_1_1"/>
<feature type="signal peptide" evidence="4">
    <location>
        <begin position="1"/>
        <end position="16"/>
    </location>
</feature>
<dbReference type="PRINTS" id="PR00792">
    <property type="entry name" value="PEPSIN"/>
</dbReference>
<dbReference type="InterPro" id="IPR021109">
    <property type="entry name" value="Peptidase_aspartic_dom_sf"/>
</dbReference>
<dbReference type="GeneID" id="18871086"/>
<dbReference type="RefSeq" id="XP_007377433.1">
    <property type="nucleotide sequence ID" value="XM_007377371.1"/>
</dbReference>
<dbReference type="eggNOG" id="KOG1339">
    <property type="taxonomic scope" value="Eukaryota"/>
</dbReference>
<keyword evidence="7" id="KW-1185">Reference proteome</keyword>
<feature type="active site" evidence="3">
    <location>
        <position position="71"/>
    </location>
</feature>
<evidence type="ECO:0000256" key="4">
    <source>
        <dbReference type="SAM" id="SignalP"/>
    </source>
</evidence>
<dbReference type="GO" id="GO:0004190">
    <property type="term" value="F:aspartic-type endopeptidase activity"/>
    <property type="evidence" value="ECO:0007669"/>
    <property type="project" value="InterPro"/>
</dbReference>
<dbReference type="PANTHER" id="PTHR47966">
    <property type="entry name" value="BETA-SITE APP-CLEAVING ENZYME, ISOFORM A-RELATED"/>
    <property type="match status" value="1"/>
</dbReference>
<dbReference type="PROSITE" id="PS51767">
    <property type="entry name" value="PEPTIDASE_A1"/>
    <property type="match status" value="1"/>
</dbReference>
<dbReference type="KEGG" id="spaa:SPAPADRAFT_157531"/>
<proteinExistence type="inferred from homology"/>
<dbReference type="PANTHER" id="PTHR47966:SF65">
    <property type="entry name" value="ASPARTIC-TYPE ENDOPEPTIDASE"/>
    <property type="match status" value="1"/>
</dbReference>
<feature type="chain" id="PRO_5003442577" description="Peptidase A1 domain-containing protein" evidence="4">
    <location>
        <begin position="17"/>
        <end position="442"/>
    </location>
</feature>
<feature type="domain" description="Peptidase A1" evidence="5">
    <location>
        <begin position="53"/>
        <end position="385"/>
    </location>
</feature>
<dbReference type="SUPFAM" id="SSF50630">
    <property type="entry name" value="Acid proteases"/>
    <property type="match status" value="1"/>
</dbReference>
<dbReference type="Gene3D" id="2.40.70.10">
    <property type="entry name" value="Acid Proteases"/>
    <property type="match status" value="2"/>
</dbReference>
<dbReference type="EMBL" id="GL996505">
    <property type="protein sequence ID" value="EGW30462.1"/>
    <property type="molecule type" value="Genomic_DNA"/>
</dbReference>
<comment type="similarity">
    <text evidence="1">Belongs to the peptidase A1 family.</text>
</comment>
<dbReference type="AlphaFoldDB" id="G3AU86"/>
<evidence type="ECO:0000256" key="3">
    <source>
        <dbReference type="PIRSR" id="PIRSR601461-1"/>
    </source>
</evidence>
<dbReference type="OrthoDB" id="771136at2759"/>
<keyword evidence="4" id="KW-0732">Signal</keyword>
<dbReference type="InParanoid" id="G3AU86"/>
<feature type="active site" evidence="3">
    <location>
        <position position="283"/>
    </location>
</feature>
<dbReference type="InterPro" id="IPR001461">
    <property type="entry name" value="Aspartic_peptidase_A1"/>
</dbReference>
<sequence length="442" mass="49465">MLHLFYIFQYVLAVGAMSTGGVHRLDFEVVTRDSSAQPEPLMKQNMLNDKNMYLARFFIGSNRDEVKLQVDTSCADFWVMGSGVDCLPHIPRRAQYDIWTRCSCEDIAAPTQMVESSCISQGSFRFNDSTTFERHDKEYYQENHLTRGKTAQGFWGLDDVSFANKSIRIPFGVVNETNLDEGILGLGFPEENGNLSFPYELKKNGLIDRAAYSLYFNSTNASFGSLLFGGIDHAKYSGNLKSIAAVHNQTISYIAVDVNRILMTMNNTTTVVIGNKKTTFMLDTSSSLSRFPMAVLNTMADALGGRVYKETNDLIVQRCPDTLEFNIDFDGQLISIPGEAFMYKSIGDHCLIRIQVDDLTPAIGQDLLRSMYVVVDLEQEEVSVAEAKFTQDYEIELLPPVGKNRSYSVEFTGTEREESASHSNSVEILIAGLMWLALLVVI</sequence>
<dbReference type="Pfam" id="PF00026">
    <property type="entry name" value="Asp"/>
    <property type="match status" value="1"/>
</dbReference>
<evidence type="ECO:0000256" key="2">
    <source>
        <dbReference type="ARBA" id="ARBA00023157"/>
    </source>
</evidence>
<protein>
    <recommendedName>
        <fullName evidence="5">Peptidase A1 domain-containing protein</fullName>
    </recommendedName>
</protein>
<dbReference type="GO" id="GO:0006508">
    <property type="term" value="P:proteolysis"/>
    <property type="evidence" value="ECO:0007669"/>
    <property type="project" value="InterPro"/>
</dbReference>
<evidence type="ECO:0000259" key="5">
    <source>
        <dbReference type="PROSITE" id="PS51767"/>
    </source>
</evidence>
<dbReference type="Proteomes" id="UP000000709">
    <property type="component" value="Unassembled WGS sequence"/>
</dbReference>
<name>G3AU86_SPAPN</name>
<dbReference type="InterPro" id="IPR033121">
    <property type="entry name" value="PEPTIDASE_A1"/>
</dbReference>
<evidence type="ECO:0000256" key="1">
    <source>
        <dbReference type="ARBA" id="ARBA00007447"/>
    </source>
</evidence>
<evidence type="ECO:0000313" key="6">
    <source>
        <dbReference type="EMBL" id="EGW30462.1"/>
    </source>
</evidence>
<evidence type="ECO:0000313" key="7">
    <source>
        <dbReference type="Proteomes" id="UP000000709"/>
    </source>
</evidence>
<organism evidence="7">
    <name type="scientific">Spathaspora passalidarum (strain NRRL Y-27907 / 11-Y1)</name>
    <dbReference type="NCBI Taxonomy" id="619300"/>
    <lineage>
        <taxon>Eukaryota</taxon>
        <taxon>Fungi</taxon>
        <taxon>Dikarya</taxon>
        <taxon>Ascomycota</taxon>
        <taxon>Saccharomycotina</taxon>
        <taxon>Pichiomycetes</taxon>
        <taxon>Debaryomycetaceae</taxon>
        <taxon>Spathaspora</taxon>
    </lineage>
</organism>
<keyword evidence="2" id="KW-1015">Disulfide bond</keyword>
<reference evidence="6 7" key="1">
    <citation type="journal article" date="2011" name="Proc. Natl. Acad. Sci. U.S.A.">
        <title>Comparative genomics of xylose-fermenting fungi for enhanced biofuel production.</title>
        <authorList>
            <person name="Wohlbach D.J."/>
            <person name="Kuo A."/>
            <person name="Sato T.K."/>
            <person name="Potts K.M."/>
            <person name="Salamov A.A."/>
            <person name="LaButti K.M."/>
            <person name="Sun H."/>
            <person name="Clum A."/>
            <person name="Pangilinan J.L."/>
            <person name="Lindquist E.A."/>
            <person name="Lucas S."/>
            <person name="Lapidus A."/>
            <person name="Jin M."/>
            <person name="Gunawan C."/>
            <person name="Balan V."/>
            <person name="Dale B.E."/>
            <person name="Jeffries T.W."/>
            <person name="Zinkel R."/>
            <person name="Barry K.W."/>
            <person name="Grigoriev I.V."/>
            <person name="Gasch A.P."/>
        </authorList>
    </citation>
    <scope>NUCLEOTIDE SEQUENCE [LARGE SCALE GENOMIC DNA]</scope>
    <source>
        <strain evidence="7">NRRL Y-27907 / 11-Y1</strain>
    </source>
</reference>